<dbReference type="SUPFAM" id="SSF53474">
    <property type="entry name" value="alpha/beta-Hydrolases"/>
    <property type="match status" value="1"/>
</dbReference>
<dbReference type="Gene3D" id="3.40.50.1820">
    <property type="entry name" value="alpha/beta hydrolase"/>
    <property type="match status" value="1"/>
</dbReference>
<dbReference type="Pfam" id="PF07859">
    <property type="entry name" value="Abhydrolase_3"/>
    <property type="match status" value="1"/>
</dbReference>
<dbReference type="InterPro" id="IPR050300">
    <property type="entry name" value="GDXG_lipolytic_enzyme"/>
</dbReference>
<evidence type="ECO:0000313" key="3">
    <source>
        <dbReference type="EMBL" id="KAF2241539.1"/>
    </source>
</evidence>
<dbReference type="PANTHER" id="PTHR48081:SF8">
    <property type="entry name" value="ALPHA_BETA HYDROLASE FOLD-3 DOMAIN-CONTAINING PROTEIN-RELATED"/>
    <property type="match status" value="1"/>
</dbReference>
<accession>A0A6A6HUE0</accession>
<name>A0A6A6HUE0_9PLEO</name>
<dbReference type="AlphaFoldDB" id="A0A6A6HUE0"/>
<sequence>MLAAPFTFLPLRRDRLLGESAYNATAQKLRIPSRDKNRKIVAYLHVPPSSSSASALALAKPIVVNWHGSGFIMPLLGSDSLYCAQIAKEAGVFVLDCDYRKAPEHPFPAAPEDVEDVLKWVASQSDRFDTTRVAVSGFSAGANLALVAASVLRKTVEVTIKTAIAIYPVTDISLAPESKKVPAPIKPISPSMARLFNNCYVPDPAMRTDPRVSPSYAKLEDFAPTVVMITCEGDTLSPEADSLAEKLDDGQRKVAHLRLKGVHHGFDKGPKEGSKEWERREEAYKLVVKMVRESLGA</sequence>
<proteinExistence type="predicted"/>
<protein>
    <submittedName>
        <fullName evidence="3">Alpha/beta-hydrolase</fullName>
    </submittedName>
</protein>
<evidence type="ECO:0000259" key="2">
    <source>
        <dbReference type="Pfam" id="PF07859"/>
    </source>
</evidence>
<dbReference type="InterPro" id="IPR013094">
    <property type="entry name" value="AB_hydrolase_3"/>
</dbReference>
<evidence type="ECO:0000256" key="1">
    <source>
        <dbReference type="ARBA" id="ARBA00022801"/>
    </source>
</evidence>
<dbReference type="GeneID" id="54577722"/>
<gene>
    <name evidence="3" type="ORF">BU26DRAFT_440452</name>
</gene>
<dbReference type="PANTHER" id="PTHR48081">
    <property type="entry name" value="AB HYDROLASE SUPERFAMILY PROTEIN C4A8.06C"/>
    <property type="match status" value="1"/>
</dbReference>
<dbReference type="GO" id="GO:0016787">
    <property type="term" value="F:hydrolase activity"/>
    <property type="evidence" value="ECO:0007669"/>
    <property type="project" value="UniProtKB-KW"/>
</dbReference>
<keyword evidence="4" id="KW-1185">Reference proteome</keyword>
<keyword evidence="1 3" id="KW-0378">Hydrolase</keyword>
<organism evidence="3 4">
    <name type="scientific">Trematosphaeria pertusa</name>
    <dbReference type="NCBI Taxonomy" id="390896"/>
    <lineage>
        <taxon>Eukaryota</taxon>
        <taxon>Fungi</taxon>
        <taxon>Dikarya</taxon>
        <taxon>Ascomycota</taxon>
        <taxon>Pezizomycotina</taxon>
        <taxon>Dothideomycetes</taxon>
        <taxon>Pleosporomycetidae</taxon>
        <taxon>Pleosporales</taxon>
        <taxon>Massarineae</taxon>
        <taxon>Trematosphaeriaceae</taxon>
        <taxon>Trematosphaeria</taxon>
    </lineage>
</organism>
<evidence type="ECO:0000313" key="4">
    <source>
        <dbReference type="Proteomes" id="UP000800094"/>
    </source>
</evidence>
<reference evidence="3" key="1">
    <citation type="journal article" date="2020" name="Stud. Mycol.">
        <title>101 Dothideomycetes genomes: a test case for predicting lifestyles and emergence of pathogens.</title>
        <authorList>
            <person name="Haridas S."/>
            <person name="Albert R."/>
            <person name="Binder M."/>
            <person name="Bloem J."/>
            <person name="Labutti K."/>
            <person name="Salamov A."/>
            <person name="Andreopoulos B."/>
            <person name="Baker S."/>
            <person name="Barry K."/>
            <person name="Bills G."/>
            <person name="Bluhm B."/>
            <person name="Cannon C."/>
            <person name="Castanera R."/>
            <person name="Culley D."/>
            <person name="Daum C."/>
            <person name="Ezra D."/>
            <person name="Gonzalez J."/>
            <person name="Henrissat B."/>
            <person name="Kuo A."/>
            <person name="Liang C."/>
            <person name="Lipzen A."/>
            <person name="Lutzoni F."/>
            <person name="Magnuson J."/>
            <person name="Mondo S."/>
            <person name="Nolan M."/>
            <person name="Ohm R."/>
            <person name="Pangilinan J."/>
            <person name="Park H.-J."/>
            <person name="Ramirez L."/>
            <person name="Alfaro M."/>
            <person name="Sun H."/>
            <person name="Tritt A."/>
            <person name="Yoshinaga Y."/>
            <person name="Zwiers L.-H."/>
            <person name="Turgeon B."/>
            <person name="Goodwin S."/>
            <person name="Spatafora J."/>
            <person name="Crous P."/>
            <person name="Grigoriev I."/>
        </authorList>
    </citation>
    <scope>NUCLEOTIDE SEQUENCE</scope>
    <source>
        <strain evidence="3">CBS 122368</strain>
    </source>
</reference>
<dbReference type="Proteomes" id="UP000800094">
    <property type="component" value="Unassembled WGS sequence"/>
</dbReference>
<dbReference type="InterPro" id="IPR029058">
    <property type="entry name" value="AB_hydrolase_fold"/>
</dbReference>
<dbReference type="OrthoDB" id="408631at2759"/>
<dbReference type="EMBL" id="ML987211">
    <property type="protein sequence ID" value="KAF2241539.1"/>
    <property type="molecule type" value="Genomic_DNA"/>
</dbReference>
<dbReference type="RefSeq" id="XP_033676543.1">
    <property type="nucleotide sequence ID" value="XM_033824392.1"/>
</dbReference>
<feature type="domain" description="Alpha/beta hydrolase fold-3" evidence="2">
    <location>
        <begin position="63"/>
        <end position="266"/>
    </location>
</feature>